<sequence length="259" mass="27938">MRSAMILCVAVVLGAGTGCGSNKDLEAKLKAAEDRAVVAEQTSASQTAQASQSAVLLQQVQEQVRIMREQVANKDQLMASTQKNVETLTAILASTKQGSVIVPASNDAYVKLGTGAVGAVLASADKVQAEANKAQSDAQLIKTQQAVDYERKMAALQEQKTKLEQSLDETRRGLNDARNELEKVAGRFARHKKNSDLTAVMALRSEIEDMIGQIKETVSALRATNSGLETRKKPETTSVGPRGHWQLCTNGGWQWCPEE</sequence>
<gene>
    <name evidence="2" type="ORF">A3G45_00880</name>
</gene>
<dbReference type="AlphaFoldDB" id="A0A1G2ILM9"/>
<evidence type="ECO:0000256" key="1">
    <source>
        <dbReference type="SAM" id="Coils"/>
    </source>
</evidence>
<name>A0A1G2ILM9_9BACT</name>
<proteinExistence type="predicted"/>
<comment type="caution">
    <text evidence="2">The sequence shown here is derived from an EMBL/GenBank/DDBJ whole genome shotgun (WGS) entry which is preliminary data.</text>
</comment>
<organism evidence="2 3">
    <name type="scientific">Candidatus Staskawiczbacteria bacterium RIFCSPLOWO2_12_FULL_37_15</name>
    <dbReference type="NCBI Taxonomy" id="1802218"/>
    <lineage>
        <taxon>Bacteria</taxon>
        <taxon>Candidatus Staskawicziibacteriota</taxon>
    </lineage>
</organism>
<accession>A0A1G2ILM9</accession>
<reference evidence="2 3" key="1">
    <citation type="journal article" date="2016" name="Nat. Commun.">
        <title>Thousands of microbial genomes shed light on interconnected biogeochemical processes in an aquifer system.</title>
        <authorList>
            <person name="Anantharaman K."/>
            <person name="Brown C.T."/>
            <person name="Hug L.A."/>
            <person name="Sharon I."/>
            <person name="Castelle C.J."/>
            <person name="Probst A.J."/>
            <person name="Thomas B.C."/>
            <person name="Singh A."/>
            <person name="Wilkins M.J."/>
            <person name="Karaoz U."/>
            <person name="Brodie E.L."/>
            <person name="Williams K.H."/>
            <person name="Hubbard S.S."/>
            <person name="Banfield J.F."/>
        </authorList>
    </citation>
    <scope>NUCLEOTIDE SEQUENCE [LARGE SCALE GENOMIC DNA]</scope>
</reference>
<evidence type="ECO:0000313" key="3">
    <source>
        <dbReference type="Proteomes" id="UP000178632"/>
    </source>
</evidence>
<dbReference type="Proteomes" id="UP000178632">
    <property type="component" value="Unassembled WGS sequence"/>
</dbReference>
<feature type="coiled-coil region" evidence="1">
    <location>
        <begin position="22"/>
        <end position="77"/>
    </location>
</feature>
<dbReference type="EMBL" id="MHPE01000051">
    <property type="protein sequence ID" value="OGZ75310.1"/>
    <property type="molecule type" value="Genomic_DNA"/>
</dbReference>
<protein>
    <submittedName>
        <fullName evidence="2">Uncharacterized protein</fullName>
    </submittedName>
</protein>
<feature type="coiled-coil region" evidence="1">
    <location>
        <begin position="124"/>
        <end position="194"/>
    </location>
</feature>
<dbReference type="PROSITE" id="PS51257">
    <property type="entry name" value="PROKAR_LIPOPROTEIN"/>
    <property type="match status" value="1"/>
</dbReference>
<evidence type="ECO:0000313" key="2">
    <source>
        <dbReference type="EMBL" id="OGZ75310.1"/>
    </source>
</evidence>
<keyword evidence="1" id="KW-0175">Coiled coil</keyword>